<reference evidence="3" key="1">
    <citation type="submission" date="2024-06" db="EMBL/GenBank/DDBJ databases">
        <title>Caulobacter inopinatus, sp. nov.</title>
        <authorList>
            <person name="Donachie S.P."/>
        </authorList>
    </citation>
    <scope>NUCLEOTIDE SEQUENCE</scope>
    <source>
        <strain evidence="3">73W</strain>
    </source>
</reference>
<dbReference type="InterPro" id="IPR005149">
    <property type="entry name" value="Tscrpt_reg_PadR_N"/>
</dbReference>
<gene>
    <name evidence="3" type="ORF">ABOZ73_05620</name>
</gene>
<dbReference type="RefSeq" id="WP_369061406.1">
    <property type="nucleotide sequence ID" value="NZ_CP158375.1"/>
</dbReference>
<dbReference type="EMBL" id="CP158375">
    <property type="protein sequence ID" value="XDO97896.1"/>
    <property type="molecule type" value="Genomic_DNA"/>
</dbReference>
<evidence type="ECO:0000256" key="1">
    <source>
        <dbReference type="SAM" id="MobiDB-lite"/>
    </source>
</evidence>
<proteinExistence type="predicted"/>
<sequence>MFGRHNHHHHGRHGRHPFGFHGHGHQHHRRGGRVGRFFDHGDLRLVVLKLIADKPRHGYELIKAVEEAAGGAYSPSPGVIYPTLTLLEELGYATAADAGGGKKLFSITPEGEAFLTENDAPVRGLFERMADVASRSAAFSPQILRARENLKTAMKLKLTGERLSDEQIAAIVAALDEAARKVEQA</sequence>
<dbReference type="SUPFAM" id="SSF46785">
    <property type="entry name" value="Winged helix' DNA-binding domain"/>
    <property type="match status" value="1"/>
</dbReference>
<name>A0AB39KXF4_9CAUL</name>
<dbReference type="InterPro" id="IPR036388">
    <property type="entry name" value="WH-like_DNA-bd_sf"/>
</dbReference>
<evidence type="ECO:0000259" key="2">
    <source>
        <dbReference type="Pfam" id="PF03551"/>
    </source>
</evidence>
<dbReference type="InterPro" id="IPR036390">
    <property type="entry name" value="WH_DNA-bd_sf"/>
</dbReference>
<dbReference type="PANTHER" id="PTHR43252:SF7">
    <property type="entry name" value="TRANSCRIPTIONAL REGULATOR YQJI"/>
    <property type="match status" value="1"/>
</dbReference>
<dbReference type="Gene3D" id="1.10.10.10">
    <property type="entry name" value="Winged helix-like DNA-binding domain superfamily/Winged helix DNA-binding domain"/>
    <property type="match status" value="1"/>
</dbReference>
<dbReference type="PANTHER" id="PTHR43252">
    <property type="entry name" value="TRANSCRIPTIONAL REGULATOR YQJI"/>
    <property type="match status" value="1"/>
</dbReference>
<feature type="region of interest" description="Disordered" evidence="1">
    <location>
        <begin position="1"/>
        <end position="33"/>
    </location>
</feature>
<protein>
    <submittedName>
        <fullName evidence="3">PadR family transcriptional regulator</fullName>
    </submittedName>
</protein>
<evidence type="ECO:0000313" key="3">
    <source>
        <dbReference type="EMBL" id="XDO97896.1"/>
    </source>
</evidence>
<dbReference type="AlphaFoldDB" id="A0AB39KXF4"/>
<accession>A0AB39KXF4</accession>
<dbReference type="Pfam" id="PF03551">
    <property type="entry name" value="PadR"/>
    <property type="match status" value="1"/>
</dbReference>
<organism evidence="3">
    <name type="scientific">Caulobacter sp. 73W</name>
    <dbReference type="NCBI Taxonomy" id="3161137"/>
    <lineage>
        <taxon>Bacteria</taxon>
        <taxon>Pseudomonadati</taxon>
        <taxon>Pseudomonadota</taxon>
        <taxon>Alphaproteobacteria</taxon>
        <taxon>Caulobacterales</taxon>
        <taxon>Caulobacteraceae</taxon>
        <taxon>Caulobacter</taxon>
    </lineage>
</organism>
<feature type="domain" description="Transcription regulator PadR N-terminal" evidence="2">
    <location>
        <begin position="47"/>
        <end position="116"/>
    </location>
</feature>